<accession>A0A645F0K2</accession>
<dbReference type="AlphaFoldDB" id="A0A645F0K2"/>
<reference evidence="1" key="1">
    <citation type="submission" date="2019-08" db="EMBL/GenBank/DDBJ databases">
        <authorList>
            <person name="Kucharzyk K."/>
            <person name="Murdoch R.W."/>
            <person name="Higgins S."/>
            <person name="Loffler F."/>
        </authorList>
    </citation>
    <scope>NUCLEOTIDE SEQUENCE</scope>
</reference>
<evidence type="ECO:0000313" key="1">
    <source>
        <dbReference type="EMBL" id="MPN07717.1"/>
    </source>
</evidence>
<gene>
    <name evidence="1" type="ORF">SDC9_154988</name>
</gene>
<dbReference type="EMBL" id="VSSQ01053722">
    <property type="protein sequence ID" value="MPN07717.1"/>
    <property type="molecule type" value="Genomic_DNA"/>
</dbReference>
<protein>
    <submittedName>
        <fullName evidence="1">Uncharacterized protein</fullName>
    </submittedName>
</protein>
<name>A0A645F0K2_9ZZZZ</name>
<sequence length="98" mass="11422">MCVGAWPIMVFKKQLKDNSRKYMEIFEATGVENGKLQGRMLYRFVISRTERDERGRIVKVHGSHQRVGTISPELFCRLRDNGAPESELYCLFPEVKDK</sequence>
<proteinExistence type="predicted"/>
<organism evidence="1">
    <name type="scientific">bioreactor metagenome</name>
    <dbReference type="NCBI Taxonomy" id="1076179"/>
    <lineage>
        <taxon>unclassified sequences</taxon>
        <taxon>metagenomes</taxon>
        <taxon>ecological metagenomes</taxon>
    </lineage>
</organism>
<comment type="caution">
    <text evidence="1">The sequence shown here is derived from an EMBL/GenBank/DDBJ whole genome shotgun (WGS) entry which is preliminary data.</text>
</comment>